<reference evidence="1 2" key="1">
    <citation type="submission" date="2022-09" db="EMBL/GenBank/DDBJ databases">
        <title>Chelativorans salina sp. nov., a novel slightly halophilic bacterium isolated from a saline lake sediment enrichment.</title>
        <authorList>
            <person name="Gao L."/>
            <person name="Fang B.-Z."/>
            <person name="Li W.-J."/>
        </authorList>
    </citation>
    <scope>NUCLEOTIDE SEQUENCE [LARGE SCALE GENOMIC DNA]</scope>
    <source>
        <strain evidence="1 2">EGI FJ00035</strain>
    </source>
</reference>
<evidence type="ECO:0000313" key="2">
    <source>
        <dbReference type="Proteomes" id="UP001320831"/>
    </source>
</evidence>
<gene>
    <name evidence="1" type="ORF">N5A92_21255</name>
</gene>
<dbReference type="EMBL" id="JAOCZP010000008">
    <property type="protein sequence ID" value="MCT7377550.1"/>
    <property type="molecule type" value="Genomic_DNA"/>
</dbReference>
<keyword evidence="2" id="KW-1185">Reference proteome</keyword>
<organism evidence="1 2">
    <name type="scientific">Chelativorans salis</name>
    <dbReference type="NCBI Taxonomy" id="2978478"/>
    <lineage>
        <taxon>Bacteria</taxon>
        <taxon>Pseudomonadati</taxon>
        <taxon>Pseudomonadota</taxon>
        <taxon>Alphaproteobacteria</taxon>
        <taxon>Hyphomicrobiales</taxon>
        <taxon>Phyllobacteriaceae</taxon>
        <taxon>Chelativorans</taxon>
    </lineage>
</organism>
<protein>
    <recommendedName>
        <fullName evidence="3">Flagellar protein FlgN</fullName>
    </recommendedName>
</protein>
<evidence type="ECO:0000313" key="1">
    <source>
        <dbReference type="EMBL" id="MCT7377550.1"/>
    </source>
</evidence>
<sequence>MHDLKPTANTAPAAENIVTDGRTGALLALIGRITDAIEAETAAIRTDPKYDIKASNARKSRHLHELGKAFKGIVPEDLGTDHREAMLRLRGKLAANEATIQAHLGAVGEVAALLQKAIEQAQADGTYTVREFGR</sequence>
<comment type="caution">
    <text evidence="1">The sequence shown here is derived from an EMBL/GenBank/DDBJ whole genome shotgun (WGS) entry which is preliminary data.</text>
</comment>
<name>A0ABT2LSN5_9HYPH</name>
<proteinExistence type="predicted"/>
<accession>A0ABT2LSN5</accession>
<evidence type="ECO:0008006" key="3">
    <source>
        <dbReference type="Google" id="ProtNLM"/>
    </source>
</evidence>
<dbReference type="RefSeq" id="WP_252409736.1">
    <property type="nucleotide sequence ID" value="NZ_JAOCZP010000008.1"/>
</dbReference>
<dbReference type="Proteomes" id="UP001320831">
    <property type="component" value="Unassembled WGS sequence"/>
</dbReference>